<dbReference type="EMBL" id="LCKD01000008">
    <property type="protein sequence ID" value="KKT90029.1"/>
    <property type="molecule type" value="Genomic_DNA"/>
</dbReference>
<name>A0A0G1P0Y8_9BACT</name>
<sequence length="138" mass="16405">MKKSGILKFDGNKEKEDCGNNPEKRRSIDHVLPPTVEDIQILVADRTAFWSEGPYRLGYDLKHRFIPWSKGERGEENIRRESYPNWRDEDFGQLLRQLLESLEKINLRYEKRMLTLTKDSQEQLRSQIELLKESIVDL</sequence>
<dbReference type="AlphaFoldDB" id="A0A0G1P0Y8"/>
<dbReference type="Proteomes" id="UP000034368">
    <property type="component" value="Unassembled WGS sequence"/>
</dbReference>
<feature type="compositionally biased region" description="Basic and acidic residues" evidence="1">
    <location>
        <begin position="10"/>
        <end position="27"/>
    </location>
</feature>
<evidence type="ECO:0000313" key="2">
    <source>
        <dbReference type="EMBL" id="KKT90029.1"/>
    </source>
</evidence>
<organism evidence="2 3">
    <name type="scientific">Candidatus Yanofskybacteria bacterium GW2011_GWB1_45_11</name>
    <dbReference type="NCBI Taxonomy" id="1619026"/>
    <lineage>
        <taxon>Bacteria</taxon>
        <taxon>Candidatus Yanofskyibacteriota</taxon>
    </lineage>
</organism>
<protein>
    <submittedName>
        <fullName evidence="2">Uncharacterized protein</fullName>
    </submittedName>
</protein>
<accession>A0A0G1P0Y8</accession>
<feature type="region of interest" description="Disordered" evidence="1">
    <location>
        <begin position="1"/>
        <end position="27"/>
    </location>
</feature>
<gene>
    <name evidence="2" type="ORF">UW90_C0008G0018</name>
</gene>
<comment type="caution">
    <text evidence="2">The sequence shown here is derived from an EMBL/GenBank/DDBJ whole genome shotgun (WGS) entry which is preliminary data.</text>
</comment>
<evidence type="ECO:0000313" key="3">
    <source>
        <dbReference type="Proteomes" id="UP000034368"/>
    </source>
</evidence>
<proteinExistence type="predicted"/>
<reference evidence="2 3" key="1">
    <citation type="journal article" date="2015" name="Nature">
        <title>rRNA introns, odd ribosomes, and small enigmatic genomes across a large radiation of phyla.</title>
        <authorList>
            <person name="Brown C.T."/>
            <person name="Hug L.A."/>
            <person name="Thomas B.C."/>
            <person name="Sharon I."/>
            <person name="Castelle C.J."/>
            <person name="Singh A."/>
            <person name="Wilkins M.J."/>
            <person name="Williams K.H."/>
            <person name="Banfield J.F."/>
        </authorList>
    </citation>
    <scope>NUCLEOTIDE SEQUENCE [LARGE SCALE GENOMIC DNA]</scope>
</reference>
<evidence type="ECO:0000256" key="1">
    <source>
        <dbReference type="SAM" id="MobiDB-lite"/>
    </source>
</evidence>